<protein>
    <submittedName>
        <fullName evidence="1">Uncharacterized protein</fullName>
    </submittedName>
</protein>
<gene>
    <name evidence="1" type="ORF">G3M78_03595</name>
</gene>
<proteinExistence type="predicted"/>
<reference evidence="2" key="1">
    <citation type="submission" date="2020-02" db="EMBL/GenBank/DDBJ databases">
        <title>Genomic and physiological characterization of two novel Nitrospinaceae genera.</title>
        <authorList>
            <person name="Mueller A.J."/>
            <person name="Jung M.-Y."/>
            <person name="Strachan C.R."/>
            <person name="Herbold C.W."/>
            <person name="Kirkegaard R.H."/>
            <person name="Daims H."/>
        </authorList>
    </citation>
    <scope>NUCLEOTIDE SEQUENCE [LARGE SCALE GENOMIC DNA]</scope>
</reference>
<dbReference type="AlphaFoldDB" id="A0A7T0C0Y1"/>
<evidence type="ECO:0000313" key="1">
    <source>
        <dbReference type="EMBL" id="QPJ64529.1"/>
    </source>
</evidence>
<accession>A0A7T0C0Y1</accession>
<name>A0A7T0C0Y1_9BACT</name>
<dbReference type="EMBL" id="CP048620">
    <property type="protein sequence ID" value="QPJ64529.1"/>
    <property type="molecule type" value="Genomic_DNA"/>
</dbReference>
<organism evidence="1 2">
    <name type="scientific">Candidatus Nitrohelix vancouverensis</name>
    <dbReference type="NCBI Taxonomy" id="2705534"/>
    <lineage>
        <taxon>Bacteria</taxon>
        <taxon>Pseudomonadati</taxon>
        <taxon>Nitrospinota/Tectimicrobiota group</taxon>
        <taxon>Nitrospinota</taxon>
        <taxon>Nitrospinia</taxon>
        <taxon>Nitrospinales</taxon>
        <taxon>Nitrospinaceae</taxon>
        <taxon>Candidatus Nitrohelix</taxon>
    </lineage>
</organism>
<sequence length="139" mass="16103">MAEYQRRFSLDKVEIDPKLLNRILSADGDETLGFWDGEKIEDLEAELDRIEERYDVNYNSLPHQKNIPEEFKGAVEKDYPVWACDKKGDCLVGDGVEIRIESADTVREFYTKNHGGIEAFVEKLRIERQKFMDSLEGPS</sequence>
<evidence type="ECO:0000313" key="2">
    <source>
        <dbReference type="Proteomes" id="UP000594464"/>
    </source>
</evidence>
<dbReference type="Proteomes" id="UP000594464">
    <property type="component" value="Chromosome"/>
</dbReference>
<dbReference type="KEGG" id="nva:G3M78_03595"/>